<proteinExistence type="predicted"/>
<accession>A0A2M9YQS7</accession>
<name>A0A2M9YQS7_9LEPT</name>
<evidence type="ECO:0000313" key="1">
    <source>
        <dbReference type="EMBL" id="PJZ53894.1"/>
    </source>
</evidence>
<dbReference type="Gene3D" id="1.10.260.40">
    <property type="entry name" value="lambda repressor-like DNA-binding domains"/>
    <property type="match status" value="1"/>
</dbReference>
<dbReference type="Proteomes" id="UP000232149">
    <property type="component" value="Unassembled WGS sequence"/>
</dbReference>
<dbReference type="EMBL" id="NPDU01000008">
    <property type="protein sequence ID" value="PJZ63089.1"/>
    <property type="molecule type" value="Genomic_DNA"/>
</dbReference>
<dbReference type="SUPFAM" id="SSF47413">
    <property type="entry name" value="lambda repressor-like DNA-binding domains"/>
    <property type="match status" value="1"/>
</dbReference>
<dbReference type="OrthoDB" id="334194at2"/>
<dbReference type="RefSeq" id="WP_100785169.1">
    <property type="nucleotide sequence ID" value="NZ_NPDU01000008.1"/>
</dbReference>
<evidence type="ECO:0000313" key="4">
    <source>
        <dbReference type="Proteomes" id="UP000232188"/>
    </source>
</evidence>
<dbReference type="EMBL" id="NPDV01000005">
    <property type="protein sequence ID" value="PJZ53894.1"/>
    <property type="molecule type" value="Genomic_DNA"/>
</dbReference>
<evidence type="ECO:0000313" key="2">
    <source>
        <dbReference type="EMBL" id="PJZ63089.1"/>
    </source>
</evidence>
<gene>
    <name evidence="2" type="ORF">CH376_04350</name>
    <name evidence="1" type="ORF">CH380_07780</name>
</gene>
<protein>
    <submittedName>
        <fullName evidence="1">Transcriptional regulator</fullName>
    </submittedName>
</protein>
<keyword evidence="3" id="KW-1185">Reference proteome</keyword>
<sequence>MSNKIITIPIENIDFSTPGKRLRYAIKNILAMNDQDFATSIGKSQNYISYICNDKRPLLDKIAAEIEYIHRISGLWLIKGQGNPEVNVINDESSETLEKMKKRDFLWNKISNDKAEEILIAFYKEIPPETRNLIYQMITAVSKNKSNSTT</sequence>
<dbReference type="AlphaFoldDB" id="A0A2M9YQS7"/>
<comment type="caution">
    <text evidence="1">The sequence shown here is derived from an EMBL/GenBank/DDBJ whole genome shotgun (WGS) entry which is preliminary data.</text>
</comment>
<dbReference type="Proteomes" id="UP000232188">
    <property type="component" value="Unassembled WGS sequence"/>
</dbReference>
<evidence type="ECO:0000313" key="3">
    <source>
        <dbReference type="Proteomes" id="UP000232149"/>
    </source>
</evidence>
<organism evidence="1 4">
    <name type="scientific">Leptospira adleri</name>
    <dbReference type="NCBI Taxonomy" id="2023186"/>
    <lineage>
        <taxon>Bacteria</taxon>
        <taxon>Pseudomonadati</taxon>
        <taxon>Spirochaetota</taxon>
        <taxon>Spirochaetia</taxon>
        <taxon>Leptospirales</taxon>
        <taxon>Leptospiraceae</taxon>
        <taxon>Leptospira</taxon>
    </lineage>
</organism>
<dbReference type="InterPro" id="IPR010982">
    <property type="entry name" value="Lambda_DNA-bd_dom_sf"/>
</dbReference>
<dbReference type="GO" id="GO:0003677">
    <property type="term" value="F:DNA binding"/>
    <property type="evidence" value="ECO:0007669"/>
    <property type="project" value="InterPro"/>
</dbReference>
<reference evidence="3 4" key="1">
    <citation type="submission" date="2017-07" db="EMBL/GenBank/DDBJ databases">
        <title>Leptospira spp. isolated from tropical soils.</title>
        <authorList>
            <person name="Thibeaux R."/>
            <person name="Iraola G."/>
            <person name="Ferres I."/>
            <person name="Bierque E."/>
            <person name="Girault D."/>
            <person name="Soupe-Gilbert M.-E."/>
            <person name="Picardeau M."/>
            <person name="Goarant C."/>
        </authorList>
    </citation>
    <scope>NUCLEOTIDE SEQUENCE [LARGE SCALE GENOMIC DNA]</scope>
    <source>
        <strain evidence="1 4">FH2-B-C1</strain>
        <strain evidence="2 3">FH2-B-D1</strain>
    </source>
</reference>